<evidence type="ECO:0000313" key="8">
    <source>
        <dbReference type="EMBL" id="MDG3014181.1"/>
    </source>
</evidence>
<dbReference type="Pfam" id="PF03606">
    <property type="entry name" value="DcuC"/>
    <property type="match status" value="1"/>
</dbReference>
<proteinExistence type="predicted"/>
<evidence type="ECO:0000256" key="2">
    <source>
        <dbReference type="ARBA" id="ARBA00022475"/>
    </source>
</evidence>
<sequence>MSTTIEGGDAGTGAGPDTPPAAPRKKFEFPGPITMLAIVMIVVWLVALAVPSGVFRHDADGAPIPGSFQHIPSPLTFWQRVQQLILAPVNGLYGIRDSVSGFVDTDALGHLFGSVGVVMFIMSLGVFLSVSFATHSLEVAVARLGERLRTRGWLLIVAIMLLFSVLGSTMGFSVETFGFYGLLIPLMLAMGFNRMVAAMTIIVGAMIGCAASTVNPFSIGVASGEAGVSIGDGIVLRIALWVVMTAVAITYVVRYALRVQRDPSRSLVGFETPDTEATDLAEENLEVTTEELRRLTGTQKWVLAITGFTFALMIFSVIPWSAIFGASTGPAEYELQHQTAAEPYWFELNWWFPQLTMLFVLAAIVVGVVARMGEKKLVSLITRGVGDMVGPAIVILLAQGVSVIMTNTQTIDTALNAMENLVSGASAGVFSILAMLVNIPLAFLIPSASGHATLAMPLLAPLGEFAGVNRALVITAWQMGHGLTMLVSPTNVVVAGGLAMAKVGYDRFVRFIWPLLLVLLVIAAAALGIGAALG</sequence>
<feature type="transmembrane region" description="Helical" evidence="7">
    <location>
        <begin position="234"/>
        <end position="257"/>
    </location>
</feature>
<reference evidence="8" key="1">
    <citation type="submission" date="2022-08" db="EMBL/GenBank/DDBJ databases">
        <title>Genome analysis of Corynebacteriales strain.</title>
        <authorList>
            <person name="Lee S.D."/>
        </authorList>
    </citation>
    <scope>NUCLEOTIDE SEQUENCE</scope>
    <source>
        <strain evidence="8">D3-21</strain>
    </source>
</reference>
<dbReference type="InterPro" id="IPR051679">
    <property type="entry name" value="DASS-Related_Transporters"/>
</dbReference>
<keyword evidence="9" id="KW-1185">Reference proteome</keyword>
<dbReference type="PANTHER" id="PTHR43652:SF6">
    <property type="entry name" value="ARGININE REPRESSOR"/>
    <property type="match status" value="1"/>
</dbReference>
<feature type="transmembrane region" description="Helical" evidence="7">
    <location>
        <begin position="425"/>
        <end position="446"/>
    </location>
</feature>
<evidence type="ECO:0000313" key="9">
    <source>
        <dbReference type="Proteomes" id="UP001152755"/>
    </source>
</evidence>
<keyword evidence="3 7" id="KW-0812">Transmembrane</keyword>
<feature type="transmembrane region" description="Helical" evidence="7">
    <location>
        <begin position="385"/>
        <end position="405"/>
    </location>
</feature>
<feature type="region of interest" description="Disordered" evidence="6">
    <location>
        <begin position="1"/>
        <end position="24"/>
    </location>
</feature>
<dbReference type="Proteomes" id="UP001152755">
    <property type="component" value="Unassembled WGS sequence"/>
</dbReference>
<comment type="subcellular location">
    <subcellularLocation>
        <location evidence="1">Cell membrane</location>
        <topology evidence="1">Multi-pass membrane protein</topology>
    </subcellularLocation>
</comment>
<evidence type="ECO:0000256" key="5">
    <source>
        <dbReference type="ARBA" id="ARBA00023136"/>
    </source>
</evidence>
<dbReference type="InterPro" id="IPR018385">
    <property type="entry name" value="C4_dicarb_anaerob_car-like"/>
</dbReference>
<dbReference type="GO" id="GO:0005886">
    <property type="term" value="C:plasma membrane"/>
    <property type="evidence" value="ECO:0007669"/>
    <property type="project" value="UniProtKB-SubCell"/>
</dbReference>
<accession>A0A9X4RGM6</accession>
<name>A0A9X4RGM6_9ACTN</name>
<dbReference type="EMBL" id="JANRHA010000003">
    <property type="protein sequence ID" value="MDG3014181.1"/>
    <property type="molecule type" value="Genomic_DNA"/>
</dbReference>
<feature type="transmembrane region" description="Helical" evidence="7">
    <location>
        <begin position="195"/>
        <end position="214"/>
    </location>
</feature>
<feature type="transmembrane region" description="Helical" evidence="7">
    <location>
        <begin position="513"/>
        <end position="533"/>
    </location>
</feature>
<dbReference type="RefSeq" id="WP_332519466.1">
    <property type="nucleotide sequence ID" value="NZ_JANRHA010000003.1"/>
</dbReference>
<feature type="transmembrane region" description="Helical" evidence="7">
    <location>
        <begin position="483"/>
        <end position="501"/>
    </location>
</feature>
<keyword evidence="4 7" id="KW-1133">Transmembrane helix</keyword>
<gene>
    <name evidence="8" type="ORF">NVS88_06385</name>
</gene>
<dbReference type="PANTHER" id="PTHR43652">
    <property type="entry name" value="BASIC AMINO ACID ANTIPORTER YFCC-RELATED"/>
    <property type="match status" value="1"/>
</dbReference>
<feature type="transmembrane region" description="Helical" evidence="7">
    <location>
        <begin position="33"/>
        <end position="55"/>
    </location>
</feature>
<comment type="caution">
    <text evidence="8">The sequence shown here is derived from an EMBL/GenBank/DDBJ whole genome shotgun (WGS) entry which is preliminary data.</text>
</comment>
<feature type="transmembrane region" description="Helical" evidence="7">
    <location>
        <begin position="107"/>
        <end position="133"/>
    </location>
</feature>
<keyword evidence="5 7" id="KW-0472">Membrane</keyword>
<evidence type="ECO:0000256" key="4">
    <source>
        <dbReference type="ARBA" id="ARBA00022989"/>
    </source>
</evidence>
<protein>
    <submittedName>
        <fullName evidence="8">YfcC family protein</fullName>
    </submittedName>
</protein>
<feature type="transmembrane region" description="Helical" evidence="7">
    <location>
        <begin position="351"/>
        <end position="373"/>
    </location>
</feature>
<organism evidence="8 9">
    <name type="scientific">Speluncibacter jeojiensis</name>
    <dbReference type="NCBI Taxonomy" id="2710754"/>
    <lineage>
        <taxon>Bacteria</taxon>
        <taxon>Bacillati</taxon>
        <taxon>Actinomycetota</taxon>
        <taxon>Actinomycetes</taxon>
        <taxon>Mycobacteriales</taxon>
        <taxon>Speluncibacteraceae</taxon>
        <taxon>Speluncibacter</taxon>
    </lineage>
</organism>
<feature type="transmembrane region" description="Helical" evidence="7">
    <location>
        <begin position="153"/>
        <end position="183"/>
    </location>
</feature>
<evidence type="ECO:0000256" key="6">
    <source>
        <dbReference type="SAM" id="MobiDB-lite"/>
    </source>
</evidence>
<evidence type="ECO:0000256" key="7">
    <source>
        <dbReference type="SAM" id="Phobius"/>
    </source>
</evidence>
<feature type="transmembrane region" description="Helical" evidence="7">
    <location>
        <begin position="301"/>
        <end position="323"/>
    </location>
</feature>
<keyword evidence="2" id="KW-1003">Cell membrane</keyword>
<dbReference type="AlphaFoldDB" id="A0A9X4RGM6"/>
<evidence type="ECO:0000256" key="1">
    <source>
        <dbReference type="ARBA" id="ARBA00004651"/>
    </source>
</evidence>
<evidence type="ECO:0000256" key="3">
    <source>
        <dbReference type="ARBA" id="ARBA00022692"/>
    </source>
</evidence>